<organism evidence="1 2">
    <name type="scientific">Caballeronia sordidicola</name>
    <name type="common">Burkholderia sordidicola</name>
    <dbReference type="NCBI Taxonomy" id="196367"/>
    <lineage>
        <taxon>Bacteria</taxon>
        <taxon>Pseudomonadati</taxon>
        <taxon>Pseudomonadota</taxon>
        <taxon>Betaproteobacteria</taxon>
        <taxon>Burkholderiales</taxon>
        <taxon>Burkholderiaceae</taxon>
        <taxon>Caballeronia</taxon>
    </lineage>
</organism>
<evidence type="ECO:0000313" key="2">
    <source>
        <dbReference type="Proteomes" id="UP000194546"/>
    </source>
</evidence>
<dbReference type="EMBL" id="NBTY01000204">
    <property type="protein sequence ID" value="OTP66169.1"/>
    <property type="molecule type" value="Genomic_DNA"/>
</dbReference>
<accession>A0A242M4P5</accession>
<keyword evidence="1" id="KW-0808">Transferase</keyword>
<evidence type="ECO:0000313" key="1">
    <source>
        <dbReference type="EMBL" id="OTP66169.1"/>
    </source>
</evidence>
<dbReference type="GO" id="GO:0005737">
    <property type="term" value="C:cytoplasm"/>
    <property type="evidence" value="ECO:0007669"/>
    <property type="project" value="TreeGrafter"/>
</dbReference>
<dbReference type="Proteomes" id="UP000194546">
    <property type="component" value="Unassembled WGS sequence"/>
</dbReference>
<keyword evidence="1" id="KW-0418">Kinase</keyword>
<protein>
    <submittedName>
        <fullName evidence="1">Choline kinase</fullName>
    </submittedName>
</protein>
<dbReference type="CDD" id="cd05151">
    <property type="entry name" value="ChoK-like"/>
    <property type="match status" value="1"/>
</dbReference>
<proteinExistence type="predicted"/>
<dbReference type="Gene3D" id="3.90.1200.10">
    <property type="match status" value="1"/>
</dbReference>
<dbReference type="Gene3D" id="3.30.200.20">
    <property type="entry name" value="Phosphorylase Kinase, domain 1"/>
    <property type="match status" value="1"/>
</dbReference>
<dbReference type="GO" id="GO:0006646">
    <property type="term" value="P:phosphatidylethanolamine biosynthetic process"/>
    <property type="evidence" value="ECO:0007669"/>
    <property type="project" value="TreeGrafter"/>
</dbReference>
<dbReference type="Pfam" id="PF01633">
    <property type="entry name" value="Choline_kinase"/>
    <property type="match status" value="1"/>
</dbReference>
<dbReference type="PANTHER" id="PTHR22603">
    <property type="entry name" value="CHOLINE/ETHANOALAMINE KINASE"/>
    <property type="match status" value="1"/>
</dbReference>
<dbReference type="PANTHER" id="PTHR22603:SF66">
    <property type="entry name" value="ETHANOLAMINE KINASE"/>
    <property type="match status" value="1"/>
</dbReference>
<dbReference type="AlphaFoldDB" id="A0A242M4P5"/>
<dbReference type="GO" id="GO:0004305">
    <property type="term" value="F:ethanolamine kinase activity"/>
    <property type="evidence" value="ECO:0007669"/>
    <property type="project" value="TreeGrafter"/>
</dbReference>
<sequence length="315" mass="35433">MTMQTKMLGTASSEAEREIEAVLRSVQPWNGRALRYAPVPGGISNSNWRVWLDSESTSYFVKVPGRGTEQFIDRKVAFAASKQAETIGIGPRLYDFAAELGVEINDFVEGRTTCSNRDFFDAPVRASIIAAYRALHASPLLPLTKTIFNLIDEHVEQVREVGGKLPADFVRLHGEYTRARAALEASGLDIVACFNDPMPGNFLRDEAGTVLLIDYEYASNNDRCYDLGALSGEMFFTRQMEEEMVESYFGSVSEANMARVIVHKALADLKWATWSMLQNEISTLDFDYFKYGAWKFMRARSVIDSPEWNVLLRSV</sequence>
<dbReference type="InterPro" id="IPR011009">
    <property type="entry name" value="Kinase-like_dom_sf"/>
</dbReference>
<reference evidence="1 2" key="1">
    <citation type="submission" date="2017-03" db="EMBL/GenBank/DDBJ databases">
        <title>Genome analysis of strain PAMC 26510.</title>
        <authorList>
            <person name="Oh H.-M."/>
            <person name="Yang J.-A."/>
        </authorList>
    </citation>
    <scope>NUCLEOTIDE SEQUENCE [LARGE SCALE GENOMIC DNA]</scope>
    <source>
        <strain evidence="1 2">PAMC 26510</strain>
    </source>
</reference>
<comment type="caution">
    <text evidence="1">The sequence shown here is derived from an EMBL/GenBank/DDBJ whole genome shotgun (WGS) entry which is preliminary data.</text>
</comment>
<gene>
    <name evidence="1" type="ORF">PAMC26510_36160</name>
</gene>
<dbReference type="SUPFAM" id="SSF56112">
    <property type="entry name" value="Protein kinase-like (PK-like)"/>
    <property type="match status" value="1"/>
</dbReference>
<name>A0A242M4P5_CABSO</name>